<proteinExistence type="predicted"/>
<protein>
    <submittedName>
        <fullName evidence="1">Uncharacterized protein</fullName>
    </submittedName>
</protein>
<reference evidence="1 2" key="1">
    <citation type="submission" date="2024-12" db="EMBL/GenBank/DDBJ databases">
        <title>The unique morphological basis and parallel evolutionary history of personate flowers in Penstemon.</title>
        <authorList>
            <person name="Depatie T.H."/>
            <person name="Wessinger C.A."/>
        </authorList>
    </citation>
    <scope>NUCLEOTIDE SEQUENCE [LARGE SCALE GENOMIC DNA]</scope>
    <source>
        <strain evidence="1">WTNN_2</strain>
        <tissue evidence="1">Leaf</tissue>
    </source>
</reference>
<name>A0ABD3RQS5_9LAMI</name>
<gene>
    <name evidence="1" type="ORF">ACJIZ3_014294</name>
</gene>
<keyword evidence="2" id="KW-1185">Reference proteome</keyword>
<dbReference type="EMBL" id="JBJXBP010000008">
    <property type="protein sequence ID" value="KAL3813026.1"/>
    <property type="molecule type" value="Genomic_DNA"/>
</dbReference>
<sequence>MSASSCMELYIEGAPLPLKTINRSLSGQHYIMKIRKRKSYMGDSMHHQYVVLNMLLYKAIDNVGFNTAITDATLSVSRELFPPRYQHNLSWLEAQHKGTPKCCYFGC</sequence>
<comment type="caution">
    <text evidence="1">The sequence shown here is derived from an EMBL/GenBank/DDBJ whole genome shotgun (WGS) entry which is preliminary data.</text>
</comment>
<dbReference type="Proteomes" id="UP001634393">
    <property type="component" value="Unassembled WGS sequence"/>
</dbReference>
<accession>A0ABD3RQS5</accession>
<evidence type="ECO:0000313" key="1">
    <source>
        <dbReference type="EMBL" id="KAL3813026.1"/>
    </source>
</evidence>
<dbReference type="AlphaFoldDB" id="A0ABD3RQS5"/>
<evidence type="ECO:0000313" key="2">
    <source>
        <dbReference type="Proteomes" id="UP001634393"/>
    </source>
</evidence>
<organism evidence="1 2">
    <name type="scientific">Penstemon smallii</name>
    <dbReference type="NCBI Taxonomy" id="265156"/>
    <lineage>
        <taxon>Eukaryota</taxon>
        <taxon>Viridiplantae</taxon>
        <taxon>Streptophyta</taxon>
        <taxon>Embryophyta</taxon>
        <taxon>Tracheophyta</taxon>
        <taxon>Spermatophyta</taxon>
        <taxon>Magnoliopsida</taxon>
        <taxon>eudicotyledons</taxon>
        <taxon>Gunneridae</taxon>
        <taxon>Pentapetalae</taxon>
        <taxon>asterids</taxon>
        <taxon>lamiids</taxon>
        <taxon>Lamiales</taxon>
        <taxon>Plantaginaceae</taxon>
        <taxon>Cheloneae</taxon>
        <taxon>Penstemon</taxon>
    </lineage>
</organism>